<dbReference type="InterPro" id="IPR058240">
    <property type="entry name" value="rSAM_sf"/>
</dbReference>
<dbReference type="CDD" id="cd02068">
    <property type="entry name" value="radical_SAM_B12_BD"/>
    <property type="match status" value="1"/>
</dbReference>
<keyword evidence="10" id="KW-0689">Ribosomal protein</keyword>
<sequence>MELENHPLQYFIDKYHPDLIGISMSATEHNEGLRLAKIAKENNITTVIGGYHPTAISDELLANPHIDMIVRGEGELTMKELVQKGSPEGVHGISYKKEGRIIDNPDRQIIKDLDLLPFPKRPLRKHRYKAQENKEGRERDVITMSRGCYADCSFCCEPYMSRGKVRFRSPENIMEEILEIVSFHKGKPLRIFVTDPNFICDSRRIDRLCDLLQEHKLDIIFSVMTRVDSVVENPGLVKKMCDSGFLHYEMGFESPNLNDLNCVNKNISLDNQQNAVKILRDNGAEATGTFIIGLPGQSEEDIKQFPAYAKKIGLLNCAFGIATPFPKTEFYDNLEKDGLIFEEDWTKYDEMHSVFHVNSLTPEKLEYLQTYCMLRFWTLDVLLDKAKVIQLKTGQKKKLNVFVHDLLSKLEFLNNAGHDLRKEKMVEHSEIFLDAIIDAEKDQCNKVFMDEAIEMSKLLRILGPQVIQVSLKYDDKSASYIFKTSSKKVEHIKTSSEKQEYATIDINVDLREMMISLDNYSMFSASKNISLLKQVRNTKGVFNLFRLTFALTTVLGFSYLENKVRRK</sequence>
<evidence type="ECO:0000256" key="6">
    <source>
        <dbReference type="ARBA" id="ARBA00023004"/>
    </source>
</evidence>
<evidence type="ECO:0000313" key="10">
    <source>
        <dbReference type="EMBL" id="KYC53453.1"/>
    </source>
</evidence>
<dbReference type="Gene3D" id="3.80.30.20">
    <property type="entry name" value="tm_1862 like domain"/>
    <property type="match status" value="1"/>
</dbReference>
<evidence type="ECO:0000256" key="3">
    <source>
        <dbReference type="ARBA" id="ARBA00022679"/>
    </source>
</evidence>
<dbReference type="SMART" id="SM00729">
    <property type="entry name" value="Elp3"/>
    <property type="match status" value="1"/>
</dbReference>
<dbReference type="InterPro" id="IPR007197">
    <property type="entry name" value="rSAM"/>
</dbReference>
<keyword evidence="10" id="KW-0687">Ribonucleoprotein</keyword>
<feature type="domain" description="Radical SAM core" evidence="9">
    <location>
        <begin position="134"/>
        <end position="358"/>
    </location>
</feature>
<evidence type="ECO:0000313" key="11">
    <source>
        <dbReference type="Proteomes" id="UP000075398"/>
    </source>
</evidence>
<name>A0A150J875_9EURY</name>
<dbReference type="InterPro" id="IPR023404">
    <property type="entry name" value="rSAM_horseshoe"/>
</dbReference>
<keyword evidence="3 10" id="KW-0808">Transferase</keyword>
<evidence type="ECO:0000256" key="1">
    <source>
        <dbReference type="ARBA" id="ARBA00001966"/>
    </source>
</evidence>
<dbReference type="GO" id="GO:0031419">
    <property type="term" value="F:cobalamin binding"/>
    <property type="evidence" value="ECO:0007669"/>
    <property type="project" value="InterPro"/>
</dbReference>
<evidence type="ECO:0000259" key="8">
    <source>
        <dbReference type="PROSITE" id="PS51332"/>
    </source>
</evidence>
<dbReference type="CDD" id="cd01335">
    <property type="entry name" value="Radical_SAM"/>
    <property type="match status" value="1"/>
</dbReference>
<keyword evidence="7" id="KW-0411">Iron-sulfur</keyword>
<comment type="caution">
    <text evidence="10">The sequence shown here is derived from an EMBL/GenBank/DDBJ whole genome shotgun (WGS) entry which is preliminary data.</text>
</comment>
<evidence type="ECO:0000256" key="7">
    <source>
        <dbReference type="ARBA" id="ARBA00023014"/>
    </source>
</evidence>
<evidence type="ECO:0000259" key="9">
    <source>
        <dbReference type="PROSITE" id="PS51918"/>
    </source>
</evidence>
<evidence type="ECO:0000256" key="2">
    <source>
        <dbReference type="ARBA" id="ARBA00022603"/>
    </source>
</evidence>
<dbReference type="Pfam" id="PF02310">
    <property type="entry name" value="B12-binding"/>
    <property type="match status" value="1"/>
</dbReference>
<keyword evidence="5" id="KW-0479">Metal-binding</keyword>
<dbReference type="GO" id="GO:0051539">
    <property type="term" value="F:4 iron, 4 sulfur cluster binding"/>
    <property type="evidence" value="ECO:0007669"/>
    <property type="project" value="UniProtKB-KW"/>
</dbReference>
<dbReference type="PANTHER" id="PTHR43409">
    <property type="entry name" value="ANAEROBIC MAGNESIUM-PROTOPORPHYRIN IX MONOMETHYL ESTER CYCLASE-RELATED"/>
    <property type="match status" value="1"/>
</dbReference>
<dbReference type="AlphaFoldDB" id="A0A150J875"/>
<dbReference type="Gene3D" id="3.40.50.280">
    <property type="entry name" value="Cobalamin-binding domain"/>
    <property type="match status" value="1"/>
</dbReference>
<dbReference type="InterPro" id="IPR051198">
    <property type="entry name" value="BchE-like"/>
</dbReference>
<accession>A0A150J875</accession>
<comment type="cofactor">
    <cofactor evidence="1">
        <name>[4Fe-4S] cluster</name>
        <dbReference type="ChEBI" id="CHEBI:49883"/>
    </cofactor>
</comment>
<dbReference type="PROSITE" id="PS51332">
    <property type="entry name" value="B12_BINDING"/>
    <property type="match status" value="1"/>
</dbReference>
<dbReference type="PROSITE" id="PS51918">
    <property type="entry name" value="RADICAL_SAM"/>
    <property type="match status" value="1"/>
</dbReference>
<protein>
    <submittedName>
        <fullName evidence="10">Ribosomal protein S12 methylthiotransferase RimO</fullName>
    </submittedName>
</protein>
<organism evidence="10 11">
    <name type="scientific">Candidatus Methanofastidiosum methylothiophilum</name>
    <dbReference type="NCBI Taxonomy" id="1705564"/>
    <lineage>
        <taxon>Archaea</taxon>
        <taxon>Methanobacteriati</taxon>
        <taxon>Methanobacteriota</taxon>
        <taxon>Stenosarchaea group</taxon>
        <taxon>Candidatus Methanofastidiosia</taxon>
        <taxon>Candidatus Methanofastidiosales</taxon>
        <taxon>Candidatus Methanofastidiosaceae</taxon>
        <taxon>Candidatus Methanofastidiosum</taxon>
    </lineage>
</organism>
<keyword evidence="4" id="KW-0949">S-adenosyl-L-methionine</keyword>
<dbReference type="Pfam" id="PF04055">
    <property type="entry name" value="Radical_SAM"/>
    <property type="match status" value="1"/>
</dbReference>
<dbReference type="InterPro" id="IPR006638">
    <property type="entry name" value="Elp3/MiaA/NifB-like_rSAM"/>
</dbReference>
<dbReference type="PANTHER" id="PTHR43409:SF7">
    <property type="entry name" value="BLL1977 PROTEIN"/>
    <property type="match status" value="1"/>
</dbReference>
<dbReference type="GO" id="GO:0016740">
    <property type="term" value="F:transferase activity"/>
    <property type="evidence" value="ECO:0007669"/>
    <property type="project" value="UniProtKB-KW"/>
</dbReference>
<dbReference type="SFLD" id="SFLDG01123">
    <property type="entry name" value="methyltransferase_(Class_B)"/>
    <property type="match status" value="1"/>
</dbReference>
<keyword evidence="2" id="KW-0489">Methyltransferase</keyword>
<dbReference type="SFLD" id="SFLDS00029">
    <property type="entry name" value="Radical_SAM"/>
    <property type="match status" value="1"/>
</dbReference>
<dbReference type="SUPFAM" id="SSF102114">
    <property type="entry name" value="Radical SAM enzymes"/>
    <property type="match status" value="1"/>
</dbReference>
<gene>
    <name evidence="10" type="primary">rimO_1</name>
    <name evidence="10" type="ORF">AMQ22_00243</name>
</gene>
<evidence type="ECO:0000256" key="4">
    <source>
        <dbReference type="ARBA" id="ARBA00022691"/>
    </source>
</evidence>
<proteinExistence type="predicted"/>
<dbReference type="InterPro" id="IPR006158">
    <property type="entry name" value="Cobalamin-bd"/>
</dbReference>
<dbReference type="SFLD" id="SFLDG01082">
    <property type="entry name" value="B12-binding_domain_containing"/>
    <property type="match status" value="1"/>
</dbReference>
<feature type="domain" description="B12-binding" evidence="8">
    <location>
        <begin position="1"/>
        <end position="92"/>
    </location>
</feature>
<evidence type="ECO:0000256" key="5">
    <source>
        <dbReference type="ARBA" id="ARBA00022723"/>
    </source>
</evidence>
<dbReference type="EMBL" id="LNGC01000005">
    <property type="protein sequence ID" value="KYC53453.1"/>
    <property type="molecule type" value="Genomic_DNA"/>
</dbReference>
<keyword evidence="6" id="KW-0408">Iron</keyword>
<dbReference type="InterPro" id="IPR034466">
    <property type="entry name" value="Methyltransferase_Class_B"/>
</dbReference>
<dbReference type="Proteomes" id="UP000075398">
    <property type="component" value="Unassembled WGS sequence"/>
</dbReference>
<reference evidence="10 11" key="1">
    <citation type="journal article" date="2016" name="ISME J.">
        <title>Chasing the elusive Euryarchaeota class WSA2: genomes reveal a uniquely fastidious methyl-reducing methanogen.</title>
        <authorList>
            <person name="Nobu M.K."/>
            <person name="Narihiro T."/>
            <person name="Kuroda K."/>
            <person name="Mei R."/>
            <person name="Liu W.T."/>
        </authorList>
    </citation>
    <scope>NUCLEOTIDE SEQUENCE [LARGE SCALE GENOMIC DNA]</scope>
    <source>
        <strain evidence="10">U1lsi0528_Bin055</strain>
    </source>
</reference>
<dbReference type="GO" id="GO:0046872">
    <property type="term" value="F:metal ion binding"/>
    <property type="evidence" value="ECO:0007669"/>
    <property type="project" value="UniProtKB-KW"/>
</dbReference>
<dbReference type="GO" id="GO:0005840">
    <property type="term" value="C:ribosome"/>
    <property type="evidence" value="ECO:0007669"/>
    <property type="project" value="UniProtKB-KW"/>
</dbReference>